<feature type="compositionally biased region" description="Low complexity" evidence="1">
    <location>
        <begin position="1"/>
        <end position="19"/>
    </location>
</feature>
<dbReference type="GeneID" id="85494748"/>
<feature type="compositionally biased region" description="Low complexity" evidence="1">
    <location>
        <begin position="129"/>
        <end position="138"/>
    </location>
</feature>
<proteinExistence type="predicted"/>
<dbReference type="RefSeq" id="XP_060456143.1">
    <property type="nucleotide sequence ID" value="XM_060599450.1"/>
</dbReference>
<keyword evidence="3" id="KW-1185">Reference proteome</keyword>
<evidence type="ECO:0000313" key="3">
    <source>
        <dbReference type="Proteomes" id="UP001233271"/>
    </source>
</evidence>
<evidence type="ECO:0000256" key="1">
    <source>
        <dbReference type="SAM" id="MobiDB-lite"/>
    </source>
</evidence>
<gene>
    <name evidence="2" type="ORF">CcaverHIS019_0309480</name>
</gene>
<name>A0AA48L2W2_9TREE</name>
<dbReference type="KEGG" id="ccac:CcaHIS019_0309480"/>
<organism evidence="2 3">
    <name type="scientific">Cutaneotrichosporon cavernicola</name>
    <dbReference type="NCBI Taxonomy" id="279322"/>
    <lineage>
        <taxon>Eukaryota</taxon>
        <taxon>Fungi</taxon>
        <taxon>Dikarya</taxon>
        <taxon>Basidiomycota</taxon>
        <taxon>Agaricomycotina</taxon>
        <taxon>Tremellomycetes</taxon>
        <taxon>Trichosporonales</taxon>
        <taxon>Trichosporonaceae</taxon>
        <taxon>Cutaneotrichosporon</taxon>
    </lineage>
</organism>
<protein>
    <submittedName>
        <fullName evidence="2">Uncharacterized protein</fullName>
    </submittedName>
</protein>
<sequence length="138" mass="15260">MAPIRSSTRRPTPILTTLRQATRPQPATRPSAATYRIKPTLVLAYPALEEADDEKKIKTEAHRTEHDEANHVDSDGNPCHCRVWRLDETGQRRIVSTTMGKVAAEMAQSEAAERAGRIGEDKDKDKASKSAAKQNGIE</sequence>
<feature type="region of interest" description="Disordered" evidence="1">
    <location>
        <begin position="1"/>
        <end position="33"/>
    </location>
</feature>
<feature type="region of interest" description="Disordered" evidence="1">
    <location>
        <begin position="105"/>
        <end position="138"/>
    </location>
</feature>
<reference evidence="2" key="1">
    <citation type="journal article" date="2023" name="BMC Genomics">
        <title>Chromosome-level genome assemblies of Cutaneotrichosporon spp. (Trichosporonales, Basidiomycota) reveal imbalanced evolution between nucleotide sequences and chromosome synteny.</title>
        <authorList>
            <person name="Kobayashi Y."/>
            <person name="Kayamori A."/>
            <person name="Aoki K."/>
            <person name="Shiwa Y."/>
            <person name="Matsutani M."/>
            <person name="Fujita N."/>
            <person name="Sugita T."/>
            <person name="Iwasaki W."/>
            <person name="Tanaka N."/>
            <person name="Takashima M."/>
        </authorList>
    </citation>
    <scope>NUCLEOTIDE SEQUENCE</scope>
    <source>
        <strain evidence="2">HIS019</strain>
    </source>
</reference>
<feature type="compositionally biased region" description="Basic and acidic residues" evidence="1">
    <location>
        <begin position="111"/>
        <end position="128"/>
    </location>
</feature>
<dbReference type="Proteomes" id="UP001233271">
    <property type="component" value="Chromosome 3"/>
</dbReference>
<evidence type="ECO:0000313" key="2">
    <source>
        <dbReference type="EMBL" id="BEI90878.1"/>
    </source>
</evidence>
<dbReference type="AlphaFoldDB" id="A0AA48L2W2"/>
<dbReference type="EMBL" id="AP028214">
    <property type="protein sequence ID" value="BEI90878.1"/>
    <property type="molecule type" value="Genomic_DNA"/>
</dbReference>
<accession>A0AA48L2W2</accession>